<proteinExistence type="predicted"/>
<feature type="compositionally biased region" description="Polar residues" evidence="1">
    <location>
        <begin position="365"/>
        <end position="374"/>
    </location>
</feature>
<name>A0A5N5L5V0_9ROSI</name>
<evidence type="ECO:0000313" key="4">
    <source>
        <dbReference type="Proteomes" id="UP000326939"/>
    </source>
</evidence>
<sequence length="419" mass="46896">MAADKAKQKANPTHKPPNPHTTKPQLASWADRVKVTDSSTRFTLDPITKTDDGDFLDITADMLTDDAEQWNRCMVGFFPGFRMNYNTVNAVAHRVWKAGGLESVMSTANGFWLFRFNTEDSMHAILERGPWMFGGKTMILQQWHPQFVFDKNRISKLPVWIRIHGLPFSLWSRKGLSTVASRVGRPLSCDEQTFCGTRLDYARVCVEIDAAKPFVNRFDINTPFAQDPLHLEVEYEWRPPRCEKCKFFGHVCPQQQANETTNGASPPHQCPDKEAKDQPRVHLHVQEAGTASHHREKNIDAIPATQTKGSTTAPLSAKEPSTSMAKGDKGVDNLQLKNSQQEADAARTKKGKMKETILTPCTAIESDSSRSQQFQDEEGSSETNANYGCDTGSRDMSPTAFTKVKKKKGGKGKKEAHRL</sequence>
<protein>
    <recommendedName>
        <fullName evidence="2">DUF4283 domain-containing protein</fullName>
    </recommendedName>
</protein>
<feature type="compositionally biased region" description="Basic residues" evidence="1">
    <location>
        <begin position="403"/>
        <end position="419"/>
    </location>
</feature>
<gene>
    <name evidence="3" type="ORF">DKX38_015662</name>
</gene>
<dbReference type="InterPro" id="IPR040256">
    <property type="entry name" value="At4g02000-like"/>
</dbReference>
<dbReference type="EMBL" id="VDCV01000010">
    <property type="protein sequence ID" value="KAB5538129.1"/>
    <property type="molecule type" value="Genomic_DNA"/>
</dbReference>
<feature type="compositionally biased region" description="Polar residues" evidence="1">
    <location>
        <begin position="304"/>
        <end position="324"/>
    </location>
</feature>
<keyword evidence="4" id="KW-1185">Reference proteome</keyword>
<reference evidence="4" key="1">
    <citation type="journal article" date="2019" name="Gigascience">
        <title>De novo genome assembly of the endangered Acer yangbiense, a plant species with extremely small populations endemic to Yunnan Province, China.</title>
        <authorList>
            <person name="Yang J."/>
            <person name="Wariss H.M."/>
            <person name="Tao L."/>
            <person name="Zhang R."/>
            <person name="Yun Q."/>
            <person name="Hollingsworth P."/>
            <person name="Dao Z."/>
            <person name="Luo G."/>
            <person name="Guo H."/>
            <person name="Ma Y."/>
            <person name="Sun W."/>
        </authorList>
    </citation>
    <scope>NUCLEOTIDE SEQUENCE [LARGE SCALE GENOMIC DNA]</scope>
    <source>
        <strain evidence="4">cv. br00</strain>
    </source>
</reference>
<dbReference type="PANTHER" id="PTHR31286:SF99">
    <property type="entry name" value="DUF4283 DOMAIN-CONTAINING PROTEIN"/>
    <property type="match status" value="1"/>
</dbReference>
<dbReference type="Pfam" id="PF14111">
    <property type="entry name" value="DUF4283"/>
    <property type="match status" value="1"/>
</dbReference>
<organism evidence="3 4">
    <name type="scientific">Salix brachista</name>
    <dbReference type="NCBI Taxonomy" id="2182728"/>
    <lineage>
        <taxon>Eukaryota</taxon>
        <taxon>Viridiplantae</taxon>
        <taxon>Streptophyta</taxon>
        <taxon>Embryophyta</taxon>
        <taxon>Tracheophyta</taxon>
        <taxon>Spermatophyta</taxon>
        <taxon>Magnoliopsida</taxon>
        <taxon>eudicotyledons</taxon>
        <taxon>Gunneridae</taxon>
        <taxon>Pentapetalae</taxon>
        <taxon>rosids</taxon>
        <taxon>fabids</taxon>
        <taxon>Malpighiales</taxon>
        <taxon>Salicaceae</taxon>
        <taxon>Saliceae</taxon>
        <taxon>Salix</taxon>
    </lineage>
</organism>
<dbReference type="Proteomes" id="UP000326939">
    <property type="component" value="Chromosome 10"/>
</dbReference>
<feature type="domain" description="DUF4283" evidence="2">
    <location>
        <begin position="67"/>
        <end position="150"/>
    </location>
</feature>
<feature type="region of interest" description="Disordered" evidence="1">
    <location>
        <begin position="258"/>
        <end position="278"/>
    </location>
</feature>
<dbReference type="PANTHER" id="PTHR31286">
    <property type="entry name" value="GLYCINE-RICH CELL WALL STRUCTURAL PROTEIN 1.8-LIKE"/>
    <property type="match status" value="1"/>
</dbReference>
<feature type="region of interest" description="Disordered" evidence="1">
    <location>
        <begin position="303"/>
        <end position="419"/>
    </location>
</feature>
<comment type="caution">
    <text evidence="3">The sequence shown here is derived from an EMBL/GenBank/DDBJ whole genome shotgun (WGS) entry which is preliminary data.</text>
</comment>
<dbReference type="AlphaFoldDB" id="A0A5N5L5V0"/>
<feature type="region of interest" description="Disordered" evidence="1">
    <location>
        <begin position="1"/>
        <end position="26"/>
    </location>
</feature>
<evidence type="ECO:0000313" key="3">
    <source>
        <dbReference type="EMBL" id="KAB5538129.1"/>
    </source>
</evidence>
<evidence type="ECO:0000256" key="1">
    <source>
        <dbReference type="SAM" id="MobiDB-lite"/>
    </source>
</evidence>
<accession>A0A5N5L5V0</accession>
<dbReference type="InterPro" id="IPR025558">
    <property type="entry name" value="DUF4283"/>
</dbReference>
<evidence type="ECO:0000259" key="2">
    <source>
        <dbReference type="Pfam" id="PF14111"/>
    </source>
</evidence>